<feature type="compositionally biased region" description="Basic and acidic residues" evidence="1">
    <location>
        <begin position="652"/>
        <end position="682"/>
    </location>
</feature>
<feature type="compositionally biased region" description="Pro residues" evidence="1">
    <location>
        <begin position="570"/>
        <end position="581"/>
    </location>
</feature>
<feature type="compositionally biased region" description="Polar residues" evidence="1">
    <location>
        <begin position="54"/>
        <end position="70"/>
    </location>
</feature>
<reference evidence="2" key="1">
    <citation type="journal article" date="2020" name="Stud. Mycol.">
        <title>101 Dothideomycetes genomes: a test case for predicting lifestyles and emergence of pathogens.</title>
        <authorList>
            <person name="Haridas S."/>
            <person name="Albert R."/>
            <person name="Binder M."/>
            <person name="Bloem J."/>
            <person name="Labutti K."/>
            <person name="Salamov A."/>
            <person name="Andreopoulos B."/>
            <person name="Baker S."/>
            <person name="Barry K."/>
            <person name="Bills G."/>
            <person name="Bluhm B."/>
            <person name="Cannon C."/>
            <person name="Castanera R."/>
            <person name="Culley D."/>
            <person name="Daum C."/>
            <person name="Ezra D."/>
            <person name="Gonzalez J."/>
            <person name="Henrissat B."/>
            <person name="Kuo A."/>
            <person name="Liang C."/>
            <person name="Lipzen A."/>
            <person name="Lutzoni F."/>
            <person name="Magnuson J."/>
            <person name="Mondo S."/>
            <person name="Nolan M."/>
            <person name="Ohm R."/>
            <person name="Pangilinan J."/>
            <person name="Park H.-J."/>
            <person name="Ramirez L."/>
            <person name="Alfaro M."/>
            <person name="Sun H."/>
            <person name="Tritt A."/>
            <person name="Yoshinaga Y."/>
            <person name="Zwiers L.-H."/>
            <person name="Turgeon B."/>
            <person name="Goodwin S."/>
            <person name="Spatafora J."/>
            <person name="Crous P."/>
            <person name="Grigoriev I."/>
        </authorList>
    </citation>
    <scope>NUCLEOTIDE SEQUENCE</scope>
    <source>
        <strain evidence="2">CBS 279.74</strain>
    </source>
</reference>
<feature type="compositionally biased region" description="Low complexity" evidence="1">
    <location>
        <begin position="464"/>
        <end position="477"/>
    </location>
</feature>
<gene>
    <name evidence="2" type="ORF">K504DRAFT_306222</name>
</gene>
<dbReference type="AlphaFoldDB" id="A0A6G1K7A5"/>
<evidence type="ECO:0000313" key="3">
    <source>
        <dbReference type="Proteomes" id="UP000799428"/>
    </source>
</evidence>
<organism evidence="2 3">
    <name type="scientific">Pleomassaria siparia CBS 279.74</name>
    <dbReference type="NCBI Taxonomy" id="1314801"/>
    <lineage>
        <taxon>Eukaryota</taxon>
        <taxon>Fungi</taxon>
        <taxon>Dikarya</taxon>
        <taxon>Ascomycota</taxon>
        <taxon>Pezizomycotina</taxon>
        <taxon>Dothideomycetes</taxon>
        <taxon>Pleosporomycetidae</taxon>
        <taxon>Pleosporales</taxon>
        <taxon>Pleomassariaceae</taxon>
        <taxon>Pleomassaria</taxon>
    </lineage>
</organism>
<feature type="compositionally biased region" description="Polar residues" evidence="1">
    <location>
        <begin position="381"/>
        <end position="400"/>
    </location>
</feature>
<name>A0A6G1K7A5_9PLEO</name>
<feature type="region of interest" description="Disordered" evidence="1">
    <location>
        <begin position="126"/>
        <end position="314"/>
    </location>
</feature>
<feature type="compositionally biased region" description="Basic and acidic residues" evidence="1">
    <location>
        <begin position="333"/>
        <end position="364"/>
    </location>
</feature>
<dbReference type="Proteomes" id="UP000799428">
    <property type="component" value="Unassembled WGS sequence"/>
</dbReference>
<feature type="compositionally biased region" description="Low complexity" evidence="1">
    <location>
        <begin position="493"/>
        <end position="504"/>
    </location>
</feature>
<sequence>MAYSDYDRRPSSYQQSRRQNDPYVSERYPPRDTGYYSRHAHSSSTIANDELTEMRSSLNTQGPSSTSHGSSYGPRYAANPPLPTRSAAHPYSYRPSHPTKSRWPPSPSVEDETLSLARELSVSAGLVVPGPGEVPQARGSVDQYPIIEEIDPPPGGYYNNNNNNNNNDNNKNNSSDSDNDERRFVLVSDPTAPRRKSFSERGNMPHLKTDIKDNDPPVYTKRTSTPYAYTKPQKEYIAPSSEYTLSPEPITPSASSSIPRSVPNRDDWNAQWDQNARPPKPVHGRYDSVNQPPRPTKTDTFEDSDVDEDITRLRTERKPARYSFVKSDLQKEDLRTSLRDTKAKTDSRRPEQPSRKDSVRRDYDSSSASSKNPSPANHSPRSSTSSLNNANGTSSRQNSRPDPIETNYKNSSRYPSSRPASPRPSSPLYREPSQPKPRPVPVENSYNSPTKYSDSRPASPRPRSPLYREPPQSAPRSPRLPPRRPAESPPASRPSSRSGPSSRPASPPPSYSANIPPSHSRIPSVTGADWHATYPPTTNDRSKPQTRYNTRHESLPVPTPRIDVQSPSPVRAPKPGNPLPYPVDDRPVDVFMPTEEAYQFDHSYTTPLPPSPHVNQKQFYPDSPRLTSSPIPGPPWDRPSALRPSVNSRHSATPEEIPRLARVRSDSIRSQSSHEGRRERRPVTSAFDRPLPSCPRSQPTSKHDDWYTLENCPNLDMCPSCYDGVIAGTPFAGYFKQTRRFERPVERFCDFSSPWMRLAWLLIIQQRRQSLDLIYALATINDVERPCPMDREVTTTWIGIPDQRDGVHVSNFAICPCDFKMIEVLFPTIRGYFTRLPAHNHTGPARQNICSLRISSRRFPKYLDLLVEMDAEAQSSGRPPEISRFVQLAREFAYKGECCRDKKFVRKPWHYIPSLPEFSVCEECYEDLVWPAITDGSPVAKLFNRTIQMVPGEDSDGTSCCLYSPRMRRVWSRVVEGDDFGHLQRKAVERKRVESKLSKQRKQLLIWSERLDRGGQDWVRMKKDLAELDEEWRYWE</sequence>
<protein>
    <submittedName>
        <fullName evidence="2">Uncharacterized protein</fullName>
    </submittedName>
</protein>
<dbReference type="OrthoDB" id="5296at2759"/>
<evidence type="ECO:0000256" key="1">
    <source>
        <dbReference type="SAM" id="MobiDB-lite"/>
    </source>
</evidence>
<feature type="compositionally biased region" description="Low complexity" evidence="1">
    <location>
        <begin position="365"/>
        <end position="380"/>
    </location>
</feature>
<feature type="region of interest" description="Disordered" evidence="1">
    <location>
        <begin position="1"/>
        <end position="114"/>
    </location>
</feature>
<feature type="region of interest" description="Disordered" evidence="1">
    <location>
        <begin position="602"/>
        <end position="702"/>
    </location>
</feature>
<feature type="compositionally biased region" description="Basic and acidic residues" evidence="1">
    <location>
        <begin position="1"/>
        <end position="10"/>
    </location>
</feature>
<feature type="compositionally biased region" description="Low complexity" evidence="1">
    <location>
        <begin position="411"/>
        <end position="420"/>
    </location>
</feature>
<dbReference type="EMBL" id="MU005772">
    <property type="protein sequence ID" value="KAF2708415.1"/>
    <property type="molecule type" value="Genomic_DNA"/>
</dbReference>
<evidence type="ECO:0000313" key="2">
    <source>
        <dbReference type="EMBL" id="KAF2708415.1"/>
    </source>
</evidence>
<feature type="compositionally biased region" description="Low complexity" evidence="1">
    <location>
        <begin position="159"/>
        <end position="176"/>
    </location>
</feature>
<proteinExistence type="predicted"/>
<accession>A0A6G1K7A5</accession>
<feature type="region of interest" description="Disordered" evidence="1">
    <location>
        <begin position="333"/>
        <end position="588"/>
    </location>
</feature>
<keyword evidence="3" id="KW-1185">Reference proteome</keyword>